<evidence type="ECO:0000313" key="3">
    <source>
        <dbReference type="Proteomes" id="UP001159363"/>
    </source>
</evidence>
<keyword evidence="3" id="KW-1185">Reference proteome</keyword>
<comment type="caution">
    <text evidence="2">The sequence shown here is derived from an EMBL/GenBank/DDBJ whole genome shotgun (WGS) entry which is preliminary data.</text>
</comment>
<feature type="region of interest" description="Disordered" evidence="1">
    <location>
        <begin position="708"/>
        <end position="727"/>
    </location>
</feature>
<evidence type="ECO:0000256" key="1">
    <source>
        <dbReference type="SAM" id="MobiDB-lite"/>
    </source>
</evidence>
<feature type="compositionally biased region" description="Basic and acidic residues" evidence="1">
    <location>
        <begin position="715"/>
        <end position="727"/>
    </location>
</feature>
<evidence type="ECO:0000313" key="2">
    <source>
        <dbReference type="EMBL" id="KAJ8894418.1"/>
    </source>
</evidence>
<reference evidence="2 3" key="1">
    <citation type="submission" date="2023-02" db="EMBL/GenBank/DDBJ databases">
        <title>LHISI_Scaffold_Assembly.</title>
        <authorList>
            <person name="Stuart O.P."/>
            <person name="Cleave R."/>
            <person name="Magrath M.J.L."/>
            <person name="Mikheyev A.S."/>
        </authorList>
    </citation>
    <scope>NUCLEOTIDE SEQUENCE [LARGE SCALE GENOMIC DNA]</scope>
    <source>
        <strain evidence="2">Daus_M_001</strain>
        <tissue evidence="2">Leg muscle</tissue>
    </source>
</reference>
<feature type="region of interest" description="Disordered" evidence="1">
    <location>
        <begin position="614"/>
        <end position="668"/>
    </location>
</feature>
<feature type="region of interest" description="Disordered" evidence="1">
    <location>
        <begin position="466"/>
        <end position="497"/>
    </location>
</feature>
<dbReference type="EMBL" id="JARBHB010000002">
    <property type="protein sequence ID" value="KAJ8894418.1"/>
    <property type="molecule type" value="Genomic_DNA"/>
</dbReference>
<gene>
    <name evidence="2" type="ORF">PR048_007071</name>
</gene>
<protein>
    <submittedName>
        <fullName evidence="2">Uncharacterized protein</fullName>
    </submittedName>
</protein>
<sequence>MLAEWNGTASDLGRPPPELVTHWPACHATPPPPPPQCWLATVSPRRRILLKMEGMASRSSYPRLSPGRTASGPADSPPWIAPGSPARGVVLEEESCPPSSTMVDVGPKRENVAGAMTELPGFLAPSAGSLRTLPEVTAVGVDVRVCIIHWRGEILAGINIEALRADKSEVRCQWISAEEEGWGEWEIPEKTRWLTTSSGTITTCKNPGLTRPGIEPGLPWWEASSLTSQRISKYYSTSQCWAGSTLNTPSSLLGPRRSSASSLRMRTPPRCKTTLSYNQRAESPATLDGRTCNKRTVPPQFNPGQTSPQCSGVLRTSSRTLAFTRQVSHPIVHSHYKHLIRRRLAISSSRPSLSPMSLAAPRFPEYSCSFSQDVGFFRRGGGGVGTVTQVRSAVNNSPRCRPPGADRLWREEGLVGSQPYSTFTKLQPREFASGRGMERRDLGGALNIEVLRCDEDEGPECKVARNERSTKKTKKKKKTPPASGIVGTIPTCQNPGATPPGIEPGITSVRGEQSNHNFTAVPYKREGTIHDFHDDEDVSLHAIKDVTNGVQRNEPWKQRVRCLSSRKRRLENVPASPLYSHCSSDLPTFICCLCRAADDKRRALVDSRLYALSGSVGGGGDHNPPQPSGRPTHCPIARSERGRMIDSGGDLDGVTAPPPPPPPAGEGDEFRGCARIFWEYGPSAQRAALGSAVLIASAFWLSAVTGRSRRGSSVKKTDDDGRLQEDGGRGVCGVNGRQGLMASIVLGHWRSHQQLGLAGDMLARGAARPRRPSPPVMATFTRGKDNEAGVATI</sequence>
<name>A0ABQ9ICM4_9NEOP</name>
<feature type="region of interest" description="Disordered" evidence="1">
    <location>
        <begin position="58"/>
        <end position="80"/>
    </location>
</feature>
<proteinExistence type="predicted"/>
<organism evidence="2 3">
    <name type="scientific">Dryococelus australis</name>
    <dbReference type="NCBI Taxonomy" id="614101"/>
    <lineage>
        <taxon>Eukaryota</taxon>
        <taxon>Metazoa</taxon>
        <taxon>Ecdysozoa</taxon>
        <taxon>Arthropoda</taxon>
        <taxon>Hexapoda</taxon>
        <taxon>Insecta</taxon>
        <taxon>Pterygota</taxon>
        <taxon>Neoptera</taxon>
        <taxon>Polyneoptera</taxon>
        <taxon>Phasmatodea</taxon>
        <taxon>Verophasmatodea</taxon>
        <taxon>Anareolatae</taxon>
        <taxon>Phasmatidae</taxon>
        <taxon>Eurycanthinae</taxon>
        <taxon>Dryococelus</taxon>
    </lineage>
</organism>
<accession>A0ABQ9ICM4</accession>
<dbReference type="Proteomes" id="UP001159363">
    <property type="component" value="Chromosome 2"/>
</dbReference>